<dbReference type="AlphaFoldDB" id="A0A0M8PFJ6"/>
<keyword evidence="2" id="KW-1185">Reference proteome</keyword>
<dbReference type="SUPFAM" id="SSF56112">
    <property type="entry name" value="Protein kinase-like (PK-like)"/>
    <property type="match status" value="1"/>
</dbReference>
<organism evidence="1 2">
    <name type="scientific">Penicillium nordicum</name>
    <dbReference type="NCBI Taxonomy" id="229535"/>
    <lineage>
        <taxon>Eukaryota</taxon>
        <taxon>Fungi</taxon>
        <taxon>Dikarya</taxon>
        <taxon>Ascomycota</taxon>
        <taxon>Pezizomycotina</taxon>
        <taxon>Eurotiomycetes</taxon>
        <taxon>Eurotiomycetidae</taxon>
        <taxon>Eurotiales</taxon>
        <taxon>Aspergillaceae</taxon>
        <taxon>Penicillium</taxon>
    </lineage>
</organism>
<dbReference type="Gene3D" id="1.10.510.10">
    <property type="entry name" value="Transferase(Phosphotransferase) domain 1"/>
    <property type="match status" value="1"/>
</dbReference>
<dbReference type="InterPro" id="IPR011009">
    <property type="entry name" value="Kinase-like_dom_sf"/>
</dbReference>
<evidence type="ECO:0000313" key="1">
    <source>
        <dbReference type="EMBL" id="KOS46660.1"/>
    </source>
</evidence>
<dbReference type="OrthoDB" id="5979581at2759"/>
<evidence type="ECO:0000313" key="2">
    <source>
        <dbReference type="Proteomes" id="UP000037696"/>
    </source>
</evidence>
<accession>A0A0M8PFJ6</accession>
<name>A0A0M8PFJ6_9EURO</name>
<gene>
    <name evidence="1" type="ORF">ACN38_g2435</name>
</gene>
<dbReference type="EMBL" id="LHQQ01000026">
    <property type="protein sequence ID" value="KOS46660.1"/>
    <property type="molecule type" value="Genomic_DNA"/>
</dbReference>
<dbReference type="Proteomes" id="UP000037696">
    <property type="component" value="Unassembled WGS sequence"/>
</dbReference>
<dbReference type="STRING" id="229535.A0A0M8PFJ6"/>
<proteinExistence type="predicted"/>
<comment type="caution">
    <text evidence="1">The sequence shown here is derived from an EMBL/GenBank/DDBJ whole genome shotgun (WGS) entry which is preliminary data.</text>
</comment>
<protein>
    <recommendedName>
        <fullName evidence="3">Protein kinase domain-containing protein</fullName>
    </recommendedName>
</protein>
<reference evidence="1 2" key="1">
    <citation type="submission" date="2015-08" db="EMBL/GenBank/DDBJ databases">
        <title>Genome sequencing of Penicillium nordicum.</title>
        <authorList>
            <person name="Nguyen H.D."/>
            <person name="Seifert K.A."/>
        </authorList>
    </citation>
    <scope>NUCLEOTIDE SEQUENCE [LARGE SCALE GENOMIC DNA]</scope>
    <source>
        <strain evidence="1 2">DAOMC 185683</strain>
    </source>
</reference>
<sequence>MAGVGPLPDDTADFGDYVKNWDGETDLEELYLQPAPGLANYKLGQKTIISEHYAQLDQAPIYIVHDMTVLNERYLVEHKLGHGGGSTVWMAHDLQDKKDVALKVIDLGEWRELVGPVKVPENLRTEEFYLGDFALAKKLSNPITATLGPLPEEWMGLYPEARDSWYDQHQTPDQSFTFLSKIARYRPDADPVEQQHVISVMSKVFTYNPAERLTATQLLRDP</sequence>
<evidence type="ECO:0008006" key="3">
    <source>
        <dbReference type="Google" id="ProtNLM"/>
    </source>
</evidence>
<dbReference type="Gene3D" id="3.30.200.20">
    <property type="entry name" value="Phosphorylase Kinase, domain 1"/>
    <property type="match status" value="1"/>
</dbReference>